<organism evidence="1 2">
    <name type="scientific">Nicotiana tabacum</name>
    <name type="common">Common tobacco</name>
    <dbReference type="NCBI Taxonomy" id="4097"/>
    <lineage>
        <taxon>Eukaryota</taxon>
        <taxon>Viridiplantae</taxon>
        <taxon>Streptophyta</taxon>
        <taxon>Embryophyta</taxon>
        <taxon>Tracheophyta</taxon>
        <taxon>Spermatophyta</taxon>
        <taxon>Magnoliopsida</taxon>
        <taxon>eudicotyledons</taxon>
        <taxon>Gunneridae</taxon>
        <taxon>Pentapetalae</taxon>
        <taxon>asterids</taxon>
        <taxon>lamiids</taxon>
        <taxon>Solanales</taxon>
        <taxon>Solanaceae</taxon>
        <taxon>Nicotianoideae</taxon>
        <taxon>Nicotianeae</taxon>
        <taxon>Nicotiana</taxon>
    </lineage>
</organism>
<protein>
    <submittedName>
        <fullName evidence="2">Uncharacterized protein LOC142172045</fullName>
    </submittedName>
</protein>
<gene>
    <name evidence="2" type="primary">LOC142172045</name>
</gene>
<evidence type="ECO:0000313" key="2">
    <source>
        <dbReference type="RefSeq" id="XP_075091903.1"/>
    </source>
</evidence>
<name>A0AC58T3U6_TOBAC</name>
<accession>A0AC58T3U6</accession>
<proteinExistence type="predicted"/>
<keyword evidence="1" id="KW-1185">Reference proteome</keyword>
<sequence>MAIDDLDHENATVTAENASHASSNDEFEEGVTVAVTHPLYLAPGDTSGISLISFQLIGTDNYSLWYRSMRIALLIRNKLGIVDARWPKERFREKYWYQWERCNAIVLSWLMNSVAPVLISGIAYATNAQKVWTDLQERFDKVNDTRCYNLHKEIATLSQGTSSTSVYYSKLKDFWDESKYVIPTPDCDCVKTKEFIVHLRKQKVYQFLMGLNDSYSQARSQILMMKPLPSVNQAYAILMSDESQRAVAASAGILGSSPTVNATHSYDSTALYSAKPSFNPKYRKNYNIQYEFYKMKGHSKENCYKIIGYPSDHKFKKKEGAGVYNAIVEPGYTMPMYSNHVSHQASQQTSMPHLPTYQKPQQIMNQGVEFSQAVNQAQGHSGTLAGSSPIQAKRPYTVSSPQTQGSVFPFTKDQYDQIMHILNNSTLTSSTQANVAGTSTALLASTSPQEWIIDTGATNHMVSDANLLTKTSIVTPSKPRTVLLPNGDVTPMTHTGDNNISNRSTLKDVFYVPRFKFNLLSVSKVIRDLKCIAFFYPDFCVFQDLFSGRVRKIGRERDGLYFLQKYGGKMLTALSLATAGIKSRQGDTTIDVALWHKRLGHVSSIVLRKLFAAKLASINDTINKCSVCPCARQTRLSFPFSCIKTIAAFDLIHLDVWGPYSCATFDAVYFINRMPSSVLHGLSPFELLYGRTPNLGHFRILGCLCYATKVHETDKLLPRAKPVVLMGFSDTQKAYILLDLTSHYFFINKDVSFREDIFPFKDITDTSPPIFLPPELSSSSEEQPLLPLVPARHESTDSSSLH</sequence>
<reference evidence="1" key="1">
    <citation type="journal article" date="2014" name="Nat. Commun.">
        <title>The tobacco genome sequence and its comparison with those of tomato and potato.</title>
        <authorList>
            <person name="Sierro N."/>
            <person name="Battey J.N."/>
            <person name="Ouadi S."/>
            <person name="Bakaher N."/>
            <person name="Bovet L."/>
            <person name="Willig A."/>
            <person name="Goepfert S."/>
            <person name="Peitsch M.C."/>
            <person name="Ivanov N.V."/>
        </authorList>
    </citation>
    <scope>NUCLEOTIDE SEQUENCE [LARGE SCALE GENOMIC DNA]</scope>
</reference>
<evidence type="ECO:0000313" key="1">
    <source>
        <dbReference type="Proteomes" id="UP000790787"/>
    </source>
</evidence>
<dbReference type="Proteomes" id="UP000790787">
    <property type="component" value="Chromosome 17"/>
</dbReference>
<dbReference type="RefSeq" id="XP_075091903.1">
    <property type="nucleotide sequence ID" value="XM_075235802.1"/>
</dbReference>
<reference evidence="2" key="2">
    <citation type="submission" date="2025-08" db="UniProtKB">
        <authorList>
            <consortium name="RefSeq"/>
        </authorList>
    </citation>
    <scope>IDENTIFICATION</scope>
    <source>
        <tissue evidence="2">Leaf</tissue>
    </source>
</reference>